<accession>A0ABV3Z626</accession>
<dbReference type="SUPFAM" id="SSF48452">
    <property type="entry name" value="TPR-like"/>
    <property type="match status" value="1"/>
</dbReference>
<feature type="chain" id="PRO_5046357806" evidence="5">
    <location>
        <begin position="22"/>
        <end position="465"/>
    </location>
</feature>
<organism evidence="7 8">
    <name type="scientific">Hyphococcus lacteus</name>
    <dbReference type="NCBI Taxonomy" id="3143536"/>
    <lineage>
        <taxon>Bacteria</taxon>
        <taxon>Pseudomonadati</taxon>
        <taxon>Pseudomonadota</taxon>
        <taxon>Alphaproteobacteria</taxon>
        <taxon>Parvularculales</taxon>
        <taxon>Parvularculaceae</taxon>
        <taxon>Hyphococcus</taxon>
    </lineage>
</organism>
<dbReference type="InterPro" id="IPR011990">
    <property type="entry name" value="TPR-like_helical_dom_sf"/>
</dbReference>
<evidence type="ECO:0000256" key="3">
    <source>
        <dbReference type="ARBA" id="ARBA00023237"/>
    </source>
</evidence>
<proteinExistence type="predicted"/>
<feature type="domain" description="Surface lipoprotein assembly modifier C-terminal" evidence="6">
    <location>
        <begin position="255"/>
        <end position="463"/>
    </location>
</feature>
<evidence type="ECO:0000256" key="5">
    <source>
        <dbReference type="SAM" id="SignalP"/>
    </source>
</evidence>
<reference evidence="7 8" key="1">
    <citation type="submission" date="2024-05" db="EMBL/GenBank/DDBJ databases">
        <title>Three bacterial strains, DH-69, EH-24, and ECK-19 isolated from coastal sediments.</title>
        <authorList>
            <person name="Ye Y.-Q."/>
            <person name="Du Z.-J."/>
        </authorList>
    </citation>
    <scope>NUCLEOTIDE SEQUENCE [LARGE SCALE GENOMIC DNA]</scope>
    <source>
        <strain evidence="7 8">ECK-19</strain>
    </source>
</reference>
<keyword evidence="3" id="KW-0998">Cell outer membrane</keyword>
<dbReference type="RefSeq" id="WP_369314252.1">
    <property type="nucleotide sequence ID" value="NZ_JBEHZE010000001.1"/>
</dbReference>
<feature type="compositionally biased region" description="Basic and acidic residues" evidence="4">
    <location>
        <begin position="33"/>
        <end position="53"/>
    </location>
</feature>
<dbReference type="Gene3D" id="2.40.170.20">
    <property type="entry name" value="TonB-dependent receptor, beta-barrel domain"/>
    <property type="match status" value="1"/>
</dbReference>
<dbReference type="InterPro" id="IPR007655">
    <property type="entry name" value="Slam_C"/>
</dbReference>
<evidence type="ECO:0000313" key="8">
    <source>
        <dbReference type="Proteomes" id="UP001560685"/>
    </source>
</evidence>
<feature type="signal peptide" evidence="5">
    <location>
        <begin position="1"/>
        <end position="21"/>
    </location>
</feature>
<evidence type="ECO:0000256" key="2">
    <source>
        <dbReference type="ARBA" id="ARBA00023136"/>
    </source>
</evidence>
<keyword evidence="8" id="KW-1185">Reference proteome</keyword>
<dbReference type="SUPFAM" id="SSF56935">
    <property type="entry name" value="Porins"/>
    <property type="match status" value="1"/>
</dbReference>
<keyword evidence="5" id="KW-0732">Signal</keyword>
<comment type="caution">
    <text evidence="7">The sequence shown here is derived from an EMBL/GenBank/DDBJ whole genome shotgun (WGS) entry which is preliminary data.</text>
</comment>
<feature type="region of interest" description="Disordered" evidence="4">
    <location>
        <begin position="32"/>
        <end position="53"/>
    </location>
</feature>
<dbReference type="Pfam" id="PF04575">
    <property type="entry name" value="SlipAM"/>
    <property type="match status" value="1"/>
</dbReference>
<evidence type="ECO:0000256" key="1">
    <source>
        <dbReference type="ARBA" id="ARBA00004442"/>
    </source>
</evidence>
<sequence>MSALRVNVSAFLLMFTGTALIAPISAYAQEPEESAREAADRNLTETREREDARQNYREGTISFEQILAAPHDIRLNIAYAREQIAAGDLKEGGATLERILLMEPQLHDVRVLYGFVLYRLGLFDRARYELELAIASGKLPATLRAEAETYLNRIKYEQRTTRGAITVTTGIEWDQNRNQSPSSGIILFQDIPFPASPRVSDAAHVLSVQGRLAHDLGSQEGHTLHADAGYYRSDKFEFDSLDLDALSVALGGTWYSGKWSVTPRVRAGLFWLDGDDYLRTFGGEVEVAYRFNPRLKSFTSVRVEDEDFRATPGFTSAVERSGTRWTARGGLSWRLSPTQTVTVGGLYSNKDAMRDYEAYDRYGVNAQHSWLLGRGAFSQIGAWAERSNYDANDPFVSANVREEWLYRGRATVGAPLSFFLPGAPEGVKDINLIAQYEYENVDSNIANYDYKTHKVSVLLSKRFAF</sequence>
<dbReference type="Proteomes" id="UP001560685">
    <property type="component" value="Unassembled WGS sequence"/>
</dbReference>
<name>A0ABV3Z626_9PROT</name>
<dbReference type="InterPro" id="IPR036942">
    <property type="entry name" value="Beta-barrel_TonB_sf"/>
</dbReference>
<protein>
    <submittedName>
        <fullName evidence="7">Surface lipoprotein assembly modifier</fullName>
    </submittedName>
</protein>
<keyword evidence="2" id="KW-0472">Membrane</keyword>
<gene>
    <name evidence="7" type="ORF">ABFZ84_11980</name>
</gene>
<keyword evidence="7" id="KW-0449">Lipoprotein</keyword>
<comment type="subcellular location">
    <subcellularLocation>
        <location evidence="1">Cell outer membrane</location>
    </subcellularLocation>
</comment>
<evidence type="ECO:0000313" key="7">
    <source>
        <dbReference type="EMBL" id="MEX6634264.1"/>
    </source>
</evidence>
<evidence type="ECO:0000256" key="4">
    <source>
        <dbReference type="SAM" id="MobiDB-lite"/>
    </source>
</evidence>
<evidence type="ECO:0000259" key="6">
    <source>
        <dbReference type="Pfam" id="PF04575"/>
    </source>
</evidence>
<dbReference type="EMBL" id="JBEHZE010000001">
    <property type="protein sequence ID" value="MEX6634264.1"/>
    <property type="molecule type" value="Genomic_DNA"/>
</dbReference>